<comment type="caution">
    <text evidence="3">The sequence shown here is derived from an EMBL/GenBank/DDBJ whole genome shotgun (WGS) entry which is preliminary data.</text>
</comment>
<organism evidence="3 4">
    <name type="scientific">Rubroshorea leprosula</name>
    <dbReference type="NCBI Taxonomy" id="152421"/>
    <lineage>
        <taxon>Eukaryota</taxon>
        <taxon>Viridiplantae</taxon>
        <taxon>Streptophyta</taxon>
        <taxon>Embryophyta</taxon>
        <taxon>Tracheophyta</taxon>
        <taxon>Spermatophyta</taxon>
        <taxon>Magnoliopsida</taxon>
        <taxon>eudicotyledons</taxon>
        <taxon>Gunneridae</taxon>
        <taxon>Pentapetalae</taxon>
        <taxon>rosids</taxon>
        <taxon>malvids</taxon>
        <taxon>Malvales</taxon>
        <taxon>Dipterocarpaceae</taxon>
        <taxon>Rubroshorea</taxon>
    </lineage>
</organism>
<dbReference type="GO" id="GO:0030289">
    <property type="term" value="C:protein phosphatase 4 complex"/>
    <property type="evidence" value="ECO:0007669"/>
    <property type="project" value="InterPro"/>
</dbReference>
<dbReference type="AlphaFoldDB" id="A0AAV5K608"/>
<gene>
    <name evidence="3" type="ORF">SLEP1_g30491</name>
</gene>
<feature type="compositionally biased region" description="Polar residues" evidence="2">
    <location>
        <begin position="195"/>
        <end position="205"/>
    </location>
</feature>
<protein>
    <recommendedName>
        <fullName evidence="5">Serine/threonine-protein phosphatase 4 regulatory subunit 2</fullName>
    </recommendedName>
</protein>
<evidence type="ECO:0000256" key="1">
    <source>
        <dbReference type="ARBA" id="ARBA00009207"/>
    </source>
</evidence>
<dbReference type="PANTHER" id="PTHR16487">
    <property type="entry name" value="PPP4R2-RELATED PROTEIN"/>
    <property type="match status" value="1"/>
</dbReference>
<dbReference type="EMBL" id="BPVZ01000055">
    <property type="protein sequence ID" value="GKV20353.1"/>
    <property type="molecule type" value="Genomic_DNA"/>
</dbReference>
<comment type="similarity">
    <text evidence="1">Belongs to the PPP4R2 family.</text>
</comment>
<accession>A0AAV5K608</accession>
<keyword evidence="4" id="KW-1185">Reference proteome</keyword>
<reference evidence="3 4" key="1">
    <citation type="journal article" date="2021" name="Commun. Biol.">
        <title>The genome of Shorea leprosula (Dipterocarpaceae) highlights the ecological relevance of drought in aseasonal tropical rainforests.</title>
        <authorList>
            <person name="Ng K.K.S."/>
            <person name="Kobayashi M.J."/>
            <person name="Fawcett J.A."/>
            <person name="Hatakeyama M."/>
            <person name="Paape T."/>
            <person name="Ng C.H."/>
            <person name="Ang C.C."/>
            <person name="Tnah L.H."/>
            <person name="Lee C.T."/>
            <person name="Nishiyama T."/>
            <person name="Sese J."/>
            <person name="O'Brien M.J."/>
            <person name="Copetti D."/>
            <person name="Mohd Noor M.I."/>
            <person name="Ong R.C."/>
            <person name="Putra M."/>
            <person name="Sireger I.Z."/>
            <person name="Indrioko S."/>
            <person name="Kosugi Y."/>
            <person name="Izuno A."/>
            <person name="Isagi Y."/>
            <person name="Lee S.L."/>
            <person name="Shimizu K.K."/>
        </authorList>
    </citation>
    <scope>NUCLEOTIDE SEQUENCE [LARGE SCALE GENOMIC DNA]</scope>
    <source>
        <strain evidence="3">214</strain>
    </source>
</reference>
<proteinExistence type="inferred from homology"/>
<dbReference type="GO" id="GO:0005634">
    <property type="term" value="C:nucleus"/>
    <property type="evidence" value="ECO:0007669"/>
    <property type="project" value="TreeGrafter"/>
</dbReference>
<dbReference type="GO" id="GO:0005737">
    <property type="term" value="C:cytoplasm"/>
    <property type="evidence" value="ECO:0007669"/>
    <property type="project" value="TreeGrafter"/>
</dbReference>
<dbReference type="InterPro" id="IPR015267">
    <property type="entry name" value="PPP4R2"/>
</dbReference>
<evidence type="ECO:0008006" key="5">
    <source>
        <dbReference type="Google" id="ProtNLM"/>
    </source>
</evidence>
<dbReference type="Pfam" id="PF09184">
    <property type="entry name" value="PPP4R2"/>
    <property type="match status" value="1"/>
</dbReference>
<evidence type="ECO:0000256" key="2">
    <source>
        <dbReference type="SAM" id="MobiDB-lite"/>
    </source>
</evidence>
<dbReference type="GO" id="GO:0019888">
    <property type="term" value="F:protein phosphatase regulator activity"/>
    <property type="evidence" value="ECO:0007669"/>
    <property type="project" value="InterPro"/>
</dbReference>
<sequence>MEPTPEFVEEEVRGALEVTSSTGKFWLDWDKLKNMLSFQLKQVLLEYPESKMATEQQNASLGETFPHLVKRLDEELRAFIQGPPFTLQRICEILLAARSIYPNLSKLALALEKNLLVTSTITVCTDAYPQTTMPNSNEQDKASEEPPPPTLSNSMPNGVEATGDRDEVMTEVEEANINHNISTDMDSFQEMVGPSETNAAPTENS</sequence>
<name>A0AAV5K608_9ROSI</name>
<evidence type="ECO:0000313" key="3">
    <source>
        <dbReference type="EMBL" id="GKV20353.1"/>
    </source>
</evidence>
<feature type="compositionally biased region" description="Polar residues" evidence="2">
    <location>
        <begin position="177"/>
        <end position="186"/>
    </location>
</feature>
<dbReference type="PANTHER" id="PTHR16487:SF0">
    <property type="entry name" value="PROTEIN PHOSPHATASE 4 REGULATORY SUBUNIT 2-RELATED"/>
    <property type="match status" value="1"/>
</dbReference>
<feature type="region of interest" description="Disordered" evidence="2">
    <location>
        <begin position="129"/>
        <end position="205"/>
    </location>
</feature>
<dbReference type="Proteomes" id="UP001054252">
    <property type="component" value="Unassembled WGS sequence"/>
</dbReference>
<evidence type="ECO:0000313" key="4">
    <source>
        <dbReference type="Proteomes" id="UP001054252"/>
    </source>
</evidence>